<accession>A0AC34Q7X0</accession>
<name>A0AC34Q7X0_9BILA</name>
<sequence length="179" mass="20955">MLKDLDFYQNKMKNYKGSFFDFSSERAGYLMPYMTSWQNSVSFYFENFYPGKDGIVFIRIKELDVKNCMFQHNVIDFQAFYSHMSRFFHEIPLPFTMVNNGTGLCKTTILNIPSNQTQGFHSFWTTSVVNVVILDAKKNIILEFNKHNASVVPSLKLDDIFYEILLPSHSSVTFKAYRK</sequence>
<dbReference type="WBParaSite" id="JU765_v2.g1395.t1">
    <property type="protein sequence ID" value="JU765_v2.g1395.t1"/>
    <property type="gene ID" value="JU765_v2.g1395"/>
</dbReference>
<dbReference type="Proteomes" id="UP000887576">
    <property type="component" value="Unplaced"/>
</dbReference>
<evidence type="ECO:0000313" key="1">
    <source>
        <dbReference type="Proteomes" id="UP000887576"/>
    </source>
</evidence>
<organism evidence="1 2">
    <name type="scientific">Panagrolaimus sp. JU765</name>
    <dbReference type="NCBI Taxonomy" id="591449"/>
    <lineage>
        <taxon>Eukaryota</taxon>
        <taxon>Metazoa</taxon>
        <taxon>Ecdysozoa</taxon>
        <taxon>Nematoda</taxon>
        <taxon>Chromadorea</taxon>
        <taxon>Rhabditida</taxon>
        <taxon>Tylenchina</taxon>
        <taxon>Panagrolaimomorpha</taxon>
        <taxon>Panagrolaimoidea</taxon>
        <taxon>Panagrolaimidae</taxon>
        <taxon>Panagrolaimus</taxon>
    </lineage>
</organism>
<protein>
    <submittedName>
        <fullName evidence="2">Uncharacterized protein</fullName>
    </submittedName>
</protein>
<proteinExistence type="predicted"/>
<reference evidence="2" key="1">
    <citation type="submission" date="2022-11" db="UniProtKB">
        <authorList>
            <consortium name="WormBaseParasite"/>
        </authorList>
    </citation>
    <scope>IDENTIFICATION</scope>
</reference>
<evidence type="ECO:0000313" key="2">
    <source>
        <dbReference type="WBParaSite" id="JU765_v2.g1395.t1"/>
    </source>
</evidence>